<dbReference type="AlphaFoldDB" id="A0A816JNJ1"/>
<proteinExistence type="inferred from homology"/>
<dbReference type="GO" id="GO:0043495">
    <property type="term" value="F:protein-membrane adaptor activity"/>
    <property type="evidence" value="ECO:0007669"/>
    <property type="project" value="InterPro"/>
</dbReference>
<feature type="non-terminal residue" evidence="3">
    <location>
        <position position="130"/>
    </location>
</feature>
<protein>
    <submittedName>
        <fullName evidence="3">(rape) hypothetical protein</fullName>
    </submittedName>
</protein>
<dbReference type="InterPro" id="IPR016024">
    <property type="entry name" value="ARM-type_fold"/>
</dbReference>
<evidence type="ECO:0000256" key="1">
    <source>
        <dbReference type="ARBA" id="ARBA00005462"/>
    </source>
</evidence>
<dbReference type="PANTHER" id="PTHR47249">
    <property type="entry name" value="VACUOLAR PROTEIN 8"/>
    <property type="match status" value="1"/>
</dbReference>
<dbReference type="Gene3D" id="1.25.10.10">
    <property type="entry name" value="Leucine-rich Repeat Variant"/>
    <property type="match status" value="1"/>
</dbReference>
<name>A0A816JNJ1_BRANA</name>
<gene>
    <name evidence="3" type="ORF">DARMORV10_C04P37400.1</name>
</gene>
<keyword evidence="2" id="KW-0677">Repeat</keyword>
<dbReference type="PANTHER" id="PTHR47249:SF1">
    <property type="entry name" value="VACUOLAR PROTEIN 8"/>
    <property type="match status" value="1"/>
</dbReference>
<dbReference type="Proteomes" id="UP001295469">
    <property type="component" value="Chromosome C04"/>
</dbReference>
<dbReference type="GO" id="GO:0071562">
    <property type="term" value="P:nucleus-vacuole junction assembly"/>
    <property type="evidence" value="ECO:0007669"/>
    <property type="project" value="InterPro"/>
</dbReference>
<dbReference type="SUPFAM" id="SSF48371">
    <property type="entry name" value="ARM repeat"/>
    <property type="match status" value="1"/>
</dbReference>
<reference evidence="3" key="1">
    <citation type="submission" date="2021-01" db="EMBL/GenBank/DDBJ databases">
        <authorList>
            <consortium name="Genoscope - CEA"/>
            <person name="William W."/>
        </authorList>
    </citation>
    <scope>NUCLEOTIDE SEQUENCE</scope>
</reference>
<organism evidence="3">
    <name type="scientific">Brassica napus</name>
    <name type="common">Rape</name>
    <dbReference type="NCBI Taxonomy" id="3708"/>
    <lineage>
        <taxon>Eukaryota</taxon>
        <taxon>Viridiplantae</taxon>
        <taxon>Streptophyta</taxon>
        <taxon>Embryophyta</taxon>
        <taxon>Tracheophyta</taxon>
        <taxon>Spermatophyta</taxon>
        <taxon>Magnoliopsida</taxon>
        <taxon>eudicotyledons</taxon>
        <taxon>Gunneridae</taxon>
        <taxon>Pentapetalae</taxon>
        <taxon>rosids</taxon>
        <taxon>malvids</taxon>
        <taxon>Brassicales</taxon>
        <taxon>Brassicaceae</taxon>
        <taxon>Brassiceae</taxon>
        <taxon>Brassica</taxon>
    </lineage>
</organism>
<dbReference type="InterPro" id="IPR011989">
    <property type="entry name" value="ARM-like"/>
</dbReference>
<dbReference type="EMBL" id="HG994368">
    <property type="protein sequence ID" value="CAF1852213.1"/>
    <property type="molecule type" value="Genomic_DNA"/>
</dbReference>
<comment type="similarity">
    <text evidence="1">Belongs to the beta-catenin family.</text>
</comment>
<accession>A0A816JNJ1</accession>
<evidence type="ECO:0000256" key="2">
    <source>
        <dbReference type="ARBA" id="ARBA00022737"/>
    </source>
</evidence>
<sequence length="130" mass="14593">RTSVRRKIFQKDHQNLELYWQAHRGHKVGVQKILHLIRSEDVEVQIQAVKMVANLAAEGVCHLTILRVASGAIANLEMNKSHDLIMTTGGAQLLAKMVSKTDDPQTLRMVAGALDNLCGNGDKIYKFWFQ</sequence>
<dbReference type="InterPro" id="IPR045156">
    <property type="entry name" value="Vac8"/>
</dbReference>
<evidence type="ECO:0000313" key="3">
    <source>
        <dbReference type="EMBL" id="CAF1852213.1"/>
    </source>
</evidence>